<proteinExistence type="predicted"/>
<dbReference type="PANTHER" id="PTHR36109:SF2">
    <property type="entry name" value="MEMBRANE PROTEIN"/>
    <property type="match status" value="1"/>
</dbReference>
<dbReference type="AlphaFoldDB" id="A0A6J4V172"/>
<dbReference type="Pfam" id="PF11181">
    <property type="entry name" value="YflT"/>
    <property type="match status" value="1"/>
</dbReference>
<feature type="compositionally biased region" description="Basic and acidic residues" evidence="1">
    <location>
        <begin position="182"/>
        <end position="200"/>
    </location>
</feature>
<name>A0A6J4V172_9CYAN</name>
<evidence type="ECO:0000256" key="1">
    <source>
        <dbReference type="SAM" id="MobiDB-lite"/>
    </source>
</evidence>
<dbReference type="InterPro" id="IPR052948">
    <property type="entry name" value="Low_temp-induced_all0457"/>
</dbReference>
<dbReference type="PANTHER" id="PTHR36109">
    <property type="entry name" value="MEMBRANE PROTEIN-RELATED"/>
    <property type="match status" value="1"/>
</dbReference>
<feature type="domain" description="General stress protein 17M-like" evidence="2">
    <location>
        <begin position="10"/>
        <end position="74"/>
    </location>
</feature>
<gene>
    <name evidence="3" type="ORF">AVDCRST_MAG81-976</name>
</gene>
<evidence type="ECO:0000259" key="2">
    <source>
        <dbReference type="Pfam" id="PF11181"/>
    </source>
</evidence>
<feature type="region of interest" description="Disordered" evidence="1">
    <location>
        <begin position="178"/>
        <end position="213"/>
    </location>
</feature>
<protein>
    <recommendedName>
        <fullName evidence="2">General stress protein 17M-like domain-containing protein</fullName>
    </recommendedName>
</protein>
<accession>A0A6J4V172</accession>
<sequence>MPLGQYKRAVGVLPSLQAVEHALAELRNSGFDSQRISVVVKDTERQDQLSTADISDPVTNQAEAGAVTGAIAGTALGGLGGLLVGLGSLVIPGVGPVVAAGSVGVTLATTFAGSGIGAIAGSLAGAFAGIGIPEERAKVYSDRVSQGDYVLMMDGTDEEIHHAESVLNTQGVQEWGIYNPSDTEHDYQRDSTIESVERQVRPSSAQPGTKAEV</sequence>
<dbReference type="InterPro" id="IPR025889">
    <property type="entry name" value="GSP17M-like_dom"/>
</dbReference>
<evidence type="ECO:0000313" key="3">
    <source>
        <dbReference type="EMBL" id="CAA9565121.1"/>
    </source>
</evidence>
<reference evidence="3" key="1">
    <citation type="submission" date="2020-02" db="EMBL/GenBank/DDBJ databases">
        <authorList>
            <person name="Meier V. D."/>
        </authorList>
    </citation>
    <scope>NUCLEOTIDE SEQUENCE</scope>
    <source>
        <strain evidence="3">AVDCRST_MAG81</strain>
    </source>
</reference>
<dbReference type="EMBL" id="CADCWO010000061">
    <property type="protein sequence ID" value="CAA9565121.1"/>
    <property type="molecule type" value="Genomic_DNA"/>
</dbReference>
<organism evidence="3">
    <name type="scientific">uncultured Synechococcales cyanobacterium</name>
    <dbReference type="NCBI Taxonomy" id="1936017"/>
    <lineage>
        <taxon>Bacteria</taxon>
        <taxon>Bacillati</taxon>
        <taxon>Cyanobacteriota</taxon>
        <taxon>Cyanophyceae</taxon>
        <taxon>Synechococcales</taxon>
        <taxon>environmental samples</taxon>
    </lineage>
</organism>